<name>A0ACC2PX85_9HYME</name>
<organism evidence="1 2">
    <name type="scientific">Eretmocerus hayati</name>
    <dbReference type="NCBI Taxonomy" id="131215"/>
    <lineage>
        <taxon>Eukaryota</taxon>
        <taxon>Metazoa</taxon>
        <taxon>Ecdysozoa</taxon>
        <taxon>Arthropoda</taxon>
        <taxon>Hexapoda</taxon>
        <taxon>Insecta</taxon>
        <taxon>Pterygota</taxon>
        <taxon>Neoptera</taxon>
        <taxon>Endopterygota</taxon>
        <taxon>Hymenoptera</taxon>
        <taxon>Apocrita</taxon>
        <taxon>Proctotrupomorpha</taxon>
        <taxon>Chalcidoidea</taxon>
        <taxon>Aphelinidae</taxon>
        <taxon>Aphelininae</taxon>
        <taxon>Eretmocerus</taxon>
    </lineage>
</organism>
<proteinExistence type="predicted"/>
<comment type="caution">
    <text evidence="1">The sequence shown here is derived from an EMBL/GenBank/DDBJ whole genome shotgun (WGS) entry which is preliminary data.</text>
</comment>
<evidence type="ECO:0000313" key="1">
    <source>
        <dbReference type="EMBL" id="KAJ8687386.1"/>
    </source>
</evidence>
<dbReference type="EMBL" id="CM056741">
    <property type="protein sequence ID" value="KAJ8687386.1"/>
    <property type="molecule type" value="Genomic_DNA"/>
</dbReference>
<gene>
    <name evidence="1" type="ORF">QAD02_023180</name>
</gene>
<dbReference type="Proteomes" id="UP001239111">
    <property type="component" value="Chromosome 1"/>
</dbReference>
<evidence type="ECO:0000313" key="2">
    <source>
        <dbReference type="Proteomes" id="UP001239111"/>
    </source>
</evidence>
<sequence>MYDTVAELITALKNFYAPASSVVQLLGELGKQYQAENETVVAFANRLRDFGKRILGAYKSENNDVLAESTRTQVQKSLADCFKRGLLPEIESRLTIAGDAMVGDLIKSAIEIERRLATQRELRGPPPLSIPSAPQQRVLTVEMRIRLLIDTGSEGNILKKESLPPTAILDWSKMVQLCGIGVTPIKASGIAEIKFLENLTPFIIVDRIFPFEFDGVLGSRLFWENAVTIDFRNNYSSAGNIVVKFCLDLNPNSVVKKITNVGRLRSPILPFIDVTVFHSSPQISFLIDTGAEVSILKFTFVPIDCNIDYTRKVWLVGIGAKVTQTLASANYLQIFWVLGIPRGVR</sequence>
<protein>
    <submittedName>
        <fullName evidence="1">Uncharacterized protein</fullName>
    </submittedName>
</protein>
<reference evidence="1" key="1">
    <citation type="submission" date="2023-04" db="EMBL/GenBank/DDBJ databases">
        <title>A chromosome-level genome assembly of the parasitoid wasp Eretmocerus hayati.</title>
        <authorList>
            <person name="Zhong Y."/>
            <person name="Liu S."/>
            <person name="Liu Y."/>
        </authorList>
    </citation>
    <scope>NUCLEOTIDE SEQUENCE</scope>
    <source>
        <strain evidence="1">ZJU_SS_LIU_2023</strain>
    </source>
</reference>
<keyword evidence="2" id="KW-1185">Reference proteome</keyword>
<accession>A0ACC2PX85</accession>